<evidence type="ECO:0000313" key="1">
    <source>
        <dbReference type="EMBL" id="GMH04700.1"/>
    </source>
</evidence>
<gene>
    <name evidence="1" type="ORF">Nepgr_006540</name>
</gene>
<keyword evidence="2" id="KW-1185">Reference proteome</keyword>
<sequence>MKVGLRATKTARGTCFLAPVSIGIVVHGSISHKETLGYLSEAVDLSQLTLTECQWEYDISDQLMEAME</sequence>
<proteinExistence type="predicted"/>
<name>A0AAD3S5N4_NEPGR</name>
<evidence type="ECO:0000313" key="2">
    <source>
        <dbReference type="Proteomes" id="UP001279734"/>
    </source>
</evidence>
<reference evidence="1" key="1">
    <citation type="submission" date="2023-05" db="EMBL/GenBank/DDBJ databases">
        <title>Nepenthes gracilis genome sequencing.</title>
        <authorList>
            <person name="Fukushima K."/>
        </authorList>
    </citation>
    <scope>NUCLEOTIDE SEQUENCE</scope>
    <source>
        <strain evidence="1">SING2019-196</strain>
    </source>
</reference>
<dbReference type="AlphaFoldDB" id="A0AAD3S5N4"/>
<dbReference type="EMBL" id="BSYO01000005">
    <property type="protein sequence ID" value="GMH04700.1"/>
    <property type="molecule type" value="Genomic_DNA"/>
</dbReference>
<organism evidence="1 2">
    <name type="scientific">Nepenthes gracilis</name>
    <name type="common">Slender pitcher plant</name>
    <dbReference type="NCBI Taxonomy" id="150966"/>
    <lineage>
        <taxon>Eukaryota</taxon>
        <taxon>Viridiplantae</taxon>
        <taxon>Streptophyta</taxon>
        <taxon>Embryophyta</taxon>
        <taxon>Tracheophyta</taxon>
        <taxon>Spermatophyta</taxon>
        <taxon>Magnoliopsida</taxon>
        <taxon>eudicotyledons</taxon>
        <taxon>Gunneridae</taxon>
        <taxon>Pentapetalae</taxon>
        <taxon>Caryophyllales</taxon>
        <taxon>Nepenthaceae</taxon>
        <taxon>Nepenthes</taxon>
    </lineage>
</organism>
<comment type="caution">
    <text evidence="1">The sequence shown here is derived from an EMBL/GenBank/DDBJ whole genome shotgun (WGS) entry which is preliminary data.</text>
</comment>
<protein>
    <submittedName>
        <fullName evidence="1">Uncharacterized protein</fullName>
    </submittedName>
</protein>
<accession>A0AAD3S5N4</accession>
<dbReference type="Proteomes" id="UP001279734">
    <property type="component" value="Unassembled WGS sequence"/>
</dbReference>